<sequence length="475" mass="51226">MRFLYNNIVVVLRKNTFITFIFYSLLLATVTSCSKDTPSPQEEDEMEDEMDDETPIEAEFIRTYGGSGVDEGVAIVTTSDGSYVIAGTTQSNDGDLLNIKTTADADIWIFKVTTSGEIQWSKTYGGTANDIATNISNTNDNGFIVSGYTRSTDGDVTDPGNAGFHDFWILKLDSTGNIQWNKTFGYSGSDQCYKAFPTSTGGYFISGFLDVSASEGEGNEGRSQTGQKGANLHGVGEFWGMLLDGNGNAIWKRYFGGTNNDRSYDALETADGGFLMTGASESDDFDITDSKGSYDFWAVRLSSSGDLMWTKSFGGDGIEIGYAVTQTNDGNYMMVGDTRSTDQDISTPLGNADAWIVKFSDEGNLIWEKTYGGTEFDSAKSIFPLSNGNYLISGSTRSGNGDLLTNNGQNDAWYGIIAPNGTLESVYSAGGSNLEFIEDAIALDNDSILMVGNTESSDLDIPSNQGSKDVLLIKI</sequence>
<evidence type="ECO:0000313" key="2">
    <source>
        <dbReference type="Proteomes" id="UP000077013"/>
    </source>
</evidence>
<accession>A0A167IW25</accession>
<evidence type="ECO:0008006" key="3">
    <source>
        <dbReference type="Google" id="ProtNLM"/>
    </source>
</evidence>
<dbReference type="STRING" id="1763537.ULVI_04860"/>
<proteinExistence type="predicted"/>
<dbReference type="PANTHER" id="PTHR42754">
    <property type="entry name" value="ENDOGLUCANASE"/>
    <property type="match status" value="1"/>
</dbReference>
<dbReference type="Proteomes" id="UP000077013">
    <property type="component" value="Unassembled WGS sequence"/>
</dbReference>
<gene>
    <name evidence="1" type="ORF">ULVI_04860</name>
</gene>
<dbReference type="RefSeq" id="WP_068590305.1">
    <property type="nucleotide sequence ID" value="NZ_LRXL01000026.1"/>
</dbReference>
<evidence type="ECO:0000313" key="1">
    <source>
        <dbReference type="EMBL" id="OAB80073.1"/>
    </source>
</evidence>
<organism evidence="1 2">
    <name type="scientific">Cochleicola gelatinilyticus</name>
    <dbReference type="NCBI Taxonomy" id="1763537"/>
    <lineage>
        <taxon>Bacteria</taxon>
        <taxon>Pseudomonadati</taxon>
        <taxon>Bacteroidota</taxon>
        <taxon>Flavobacteriia</taxon>
        <taxon>Flavobacteriales</taxon>
        <taxon>Flavobacteriaceae</taxon>
        <taxon>Cochleicola</taxon>
    </lineage>
</organism>
<comment type="caution">
    <text evidence="1">The sequence shown here is derived from an EMBL/GenBank/DDBJ whole genome shotgun (WGS) entry which is preliminary data.</text>
</comment>
<dbReference type="EMBL" id="LRXL01000026">
    <property type="protein sequence ID" value="OAB80073.1"/>
    <property type="molecule type" value="Genomic_DNA"/>
</dbReference>
<reference evidence="1 2" key="1">
    <citation type="submission" date="2016-02" db="EMBL/GenBank/DDBJ databases">
        <title>Ulvibacter sp. LPB0005, isolated from Thais luteostoma.</title>
        <authorList>
            <person name="Shin S.-K."/>
            <person name="Yi H."/>
        </authorList>
    </citation>
    <scope>NUCLEOTIDE SEQUENCE [LARGE SCALE GENOMIC DNA]</scope>
    <source>
        <strain evidence="1 2">LPB0005</strain>
    </source>
</reference>
<keyword evidence="2" id="KW-1185">Reference proteome</keyword>
<dbReference type="AlphaFoldDB" id="A0A167IW25"/>
<dbReference type="OrthoDB" id="9811934at2"/>
<name>A0A167IW25_9FLAO</name>
<dbReference type="PANTHER" id="PTHR42754:SF1">
    <property type="entry name" value="LIPOPROTEIN"/>
    <property type="match status" value="1"/>
</dbReference>
<dbReference type="PROSITE" id="PS51257">
    <property type="entry name" value="PROKAR_LIPOPROTEIN"/>
    <property type="match status" value="1"/>
</dbReference>
<protein>
    <recommendedName>
        <fullName evidence="3">Bulb-type lectin domain-containing protein</fullName>
    </recommendedName>
</protein>